<dbReference type="InterPro" id="IPR009057">
    <property type="entry name" value="Homeodomain-like_sf"/>
</dbReference>
<evidence type="ECO:0000259" key="5">
    <source>
        <dbReference type="PROSITE" id="PS01124"/>
    </source>
</evidence>
<dbReference type="EMBL" id="JBBKYA010000001">
    <property type="protein sequence ID" value="MFD3274857.1"/>
    <property type="molecule type" value="Genomic_DNA"/>
</dbReference>
<feature type="transmembrane region" description="Helical" evidence="4">
    <location>
        <begin position="146"/>
        <end position="165"/>
    </location>
</feature>
<sequence length="403" mass="46763">MFLFNSLLSLFISVILVIYNWKENKNTIYLGGFLFLISIYSLTHYFSVFGNSAFWLAIFYGNFSPFMMLAGPLLYFYVLGIIRDTYILKPTDFLHFIPAAIVFVGNIPYYLTPFSEKMEIAQRILNDIDQLKFARVNFIFPISANYILRISLLMIYTLISYYRIWKYRPQLKKSIPTQQYLLTYRWLNMFFITLIILLIAFGMITIDFIEKTPKETYNTLNLIHNLGGIMFLLLSVSLLIFPQILYGFPTYKETSERPKEKNPTPQSLEDIDEEDNPFLELRDQINVYLAEEKPYLNPDFSIGDLAAALKAPQHHISYCIRVLFKQSFPKLKTSLRIQYAIQLMNSAEFEHLSIEGIGQMAGFSSRSSFYSAFQAEIGCSPGEYLEKREELGAKSEEMSSGND</sequence>
<reference evidence="6 7" key="1">
    <citation type="submission" date="2024-03" db="EMBL/GenBank/DDBJ databases">
        <title>Aquirufa genome sequencing.</title>
        <authorList>
            <person name="Pitt A."/>
            <person name="Hahn M.W."/>
        </authorList>
    </citation>
    <scope>NUCLEOTIDE SEQUENCE [LARGE SCALE GENOMIC DNA]</scope>
    <source>
        <strain evidence="6 7">PLAD-142S6K</strain>
    </source>
</reference>
<feature type="transmembrane region" description="Helical" evidence="4">
    <location>
        <begin position="226"/>
        <end position="248"/>
    </location>
</feature>
<dbReference type="Pfam" id="PF12833">
    <property type="entry name" value="HTH_18"/>
    <property type="match status" value="1"/>
</dbReference>
<keyword evidence="3" id="KW-0804">Transcription</keyword>
<feature type="transmembrane region" description="Helical" evidence="4">
    <location>
        <begin position="186"/>
        <end position="206"/>
    </location>
</feature>
<dbReference type="Gene3D" id="1.10.10.60">
    <property type="entry name" value="Homeodomain-like"/>
    <property type="match status" value="1"/>
</dbReference>
<evidence type="ECO:0000256" key="1">
    <source>
        <dbReference type="ARBA" id="ARBA00023015"/>
    </source>
</evidence>
<name>A0ABW6CYL8_9BACT</name>
<feature type="domain" description="HTH araC/xylS-type" evidence="5">
    <location>
        <begin position="283"/>
        <end position="387"/>
    </location>
</feature>
<feature type="transmembrane region" description="Helical" evidence="4">
    <location>
        <begin position="93"/>
        <end position="111"/>
    </location>
</feature>
<feature type="transmembrane region" description="Helical" evidence="4">
    <location>
        <begin position="6"/>
        <end position="21"/>
    </location>
</feature>
<proteinExistence type="predicted"/>
<evidence type="ECO:0000256" key="2">
    <source>
        <dbReference type="ARBA" id="ARBA00023125"/>
    </source>
</evidence>
<keyword evidence="4" id="KW-0472">Membrane</keyword>
<dbReference type="RefSeq" id="WP_377974411.1">
    <property type="nucleotide sequence ID" value="NZ_JBBKYA010000001.1"/>
</dbReference>
<keyword evidence="2" id="KW-0238">DNA-binding</keyword>
<dbReference type="PANTHER" id="PTHR43280:SF29">
    <property type="entry name" value="ARAC-FAMILY TRANSCRIPTIONAL REGULATOR"/>
    <property type="match status" value="1"/>
</dbReference>
<evidence type="ECO:0000313" key="7">
    <source>
        <dbReference type="Proteomes" id="UP001598114"/>
    </source>
</evidence>
<dbReference type="InterPro" id="IPR018060">
    <property type="entry name" value="HTH_AraC"/>
</dbReference>
<evidence type="ECO:0000313" key="6">
    <source>
        <dbReference type="EMBL" id="MFD3274857.1"/>
    </source>
</evidence>
<organism evidence="6 7">
    <name type="scientific">Aquirufa echingensis</name>
    <dbReference type="NCBI Taxonomy" id="3096516"/>
    <lineage>
        <taxon>Bacteria</taxon>
        <taxon>Pseudomonadati</taxon>
        <taxon>Bacteroidota</taxon>
        <taxon>Cytophagia</taxon>
        <taxon>Cytophagales</taxon>
        <taxon>Flectobacillaceae</taxon>
        <taxon>Aquirufa</taxon>
    </lineage>
</organism>
<dbReference type="PROSITE" id="PS01124">
    <property type="entry name" value="HTH_ARAC_FAMILY_2"/>
    <property type="match status" value="1"/>
</dbReference>
<keyword evidence="4" id="KW-0812">Transmembrane</keyword>
<feature type="transmembrane region" description="Helical" evidence="4">
    <location>
        <begin position="28"/>
        <end position="47"/>
    </location>
</feature>
<comment type="caution">
    <text evidence="6">The sequence shown here is derived from an EMBL/GenBank/DDBJ whole genome shotgun (WGS) entry which is preliminary data.</text>
</comment>
<accession>A0ABW6CYL8</accession>
<feature type="transmembrane region" description="Helical" evidence="4">
    <location>
        <begin position="53"/>
        <end position="81"/>
    </location>
</feature>
<keyword evidence="4" id="KW-1133">Transmembrane helix</keyword>
<gene>
    <name evidence="6" type="ORF">SKC38_01285</name>
</gene>
<dbReference type="SMART" id="SM00342">
    <property type="entry name" value="HTH_ARAC"/>
    <property type="match status" value="1"/>
</dbReference>
<dbReference type="PROSITE" id="PS00041">
    <property type="entry name" value="HTH_ARAC_FAMILY_1"/>
    <property type="match status" value="1"/>
</dbReference>
<keyword evidence="7" id="KW-1185">Reference proteome</keyword>
<evidence type="ECO:0000256" key="4">
    <source>
        <dbReference type="SAM" id="Phobius"/>
    </source>
</evidence>
<evidence type="ECO:0000256" key="3">
    <source>
        <dbReference type="ARBA" id="ARBA00023163"/>
    </source>
</evidence>
<dbReference type="SUPFAM" id="SSF46689">
    <property type="entry name" value="Homeodomain-like"/>
    <property type="match status" value="1"/>
</dbReference>
<protein>
    <submittedName>
        <fullName evidence="6">AraC family transcriptional regulator</fullName>
    </submittedName>
</protein>
<dbReference type="PANTHER" id="PTHR43280">
    <property type="entry name" value="ARAC-FAMILY TRANSCRIPTIONAL REGULATOR"/>
    <property type="match status" value="1"/>
</dbReference>
<dbReference type="Proteomes" id="UP001598114">
    <property type="component" value="Unassembled WGS sequence"/>
</dbReference>
<keyword evidence="1" id="KW-0805">Transcription regulation</keyword>
<dbReference type="InterPro" id="IPR018062">
    <property type="entry name" value="HTH_AraC-typ_CS"/>
</dbReference>